<dbReference type="RefSeq" id="WP_171595268.1">
    <property type="nucleotide sequence ID" value="NZ_RZNH01000012.1"/>
</dbReference>
<dbReference type="Gene3D" id="3.30.450.20">
    <property type="entry name" value="PAS domain"/>
    <property type="match status" value="1"/>
</dbReference>
<evidence type="ECO:0008006" key="3">
    <source>
        <dbReference type="Google" id="ProtNLM"/>
    </source>
</evidence>
<keyword evidence="2" id="KW-1185">Reference proteome</keyword>
<evidence type="ECO:0000313" key="2">
    <source>
        <dbReference type="Proteomes" id="UP000732105"/>
    </source>
</evidence>
<sequence length="167" mass="19061">MNTKLTHTNERFSVLSGSSDFLNIILNNISSCVMLLDNELRLRAFNDPLTTIFSNKKNEELLYRKCGEVLGCAYQIEEGTPCGSTSKCNTCELRVSALYSYVENKPIYNAHLMKSFIDFDGNKEDKHLQFSTRLFKYQKENYIVAIIEDITALKQAQIAEKNLKGII</sequence>
<dbReference type="Proteomes" id="UP000732105">
    <property type="component" value="Unassembled WGS sequence"/>
</dbReference>
<organism evidence="1 2">
    <name type="scientific">Marinifilum caeruleilacunae</name>
    <dbReference type="NCBI Taxonomy" id="2499076"/>
    <lineage>
        <taxon>Bacteria</taxon>
        <taxon>Pseudomonadati</taxon>
        <taxon>Bacteroidota</taxon>
        <taxon>Bacteroidia</taxon>
        <taxon>Marinilabiliales</taxon>
        <taxon>Marinifilaceae</taxon>
    </lineage>
</organism>
<accession>A0ABX1WV56</accession>
<reference evidence="1 2" key="1">
    <citation type="submission" date="2018-12" db="EMBL/GenBank/DDBJ databases">
        <title>Marinifilum JC070 sp. nov., a marine bacterium isolated from Yongle Blue Hole in the South China Sea.</title>
        <authorList>
            <person name="Fu T."/>
        </authorList>
    </citation>
    <scope>NUCLEOTIDE SEQUENCE [LARGE SCALE GENOMIC DNA]</scope>
    <source>
        <strain evidence="1 2">JC070</strain>
    </source>
</reference>
<comment type="caution">
    <text evidence="1">The sequence shown here is derived from an EMBL/GenBank/DDBJ whole genome shotgun (WGS) entry which is preliminary data.</text>
</comment>
<dbReference type="EMBL" id="RZNH01000012">
    <property type="protein sequence ID" value="NOU59995.1"/>
    <property type="molecule type" value="Genomic_DNA"/>
</dbReference>
<name>A0ABX1WV56_9BACT</name>
<gene>
    <name evidence="1" type="ORF">ELS83_09180</name>
</gene>
<proteinExistence type="predicted"/>
<protein>
    <recommendedName>
        <fullName evidence="3">PAS domain-containing protein</fullName>
    </recommendedName>
</protein>
<evidence type="ECO:0000313" key="1">
    <source>
        <dbReference type="EMBL" id="NOU59995.1"/>
    </source>
</evidence>